<sequence>MSGSMTTAFVLGINMSVAGIFAVAFAVVAATNRTARGAWWLALGYGMGIVYVGLEFLLTRQADPTPVGIGIFLVFLLALSFALIGVAQHYRARPPLGAMAAIWVLTILAVPVIFSMTYGSTLRLTLYQLPYFAMQALLGLMIWRSGRRQPLDLLLIALQGVAAIIYAVKPFIAAQIGTASSPQGYMATTYAAISQSGSVVTLMAIALVMLLVMMRDTTAEMVARSETDPLSSVLNRRGFEHHGELALLRGEEAAVLVTADLDSFKQINDSFGHAAGDGVIAHFAAMLADMAPASAIVGRIGGEEFAVLLPGALLSDGRLYAEAVRTAFASARLPVLGVDRAFTASFGVAQRSPGDSLFELSRRADAALYRAKAGGRNQVRVALGELASIPAVGAA</sequence>
<keyword evidence="3" id="KW-0812">Transmembrane</keyword>
<keyword evidence="3" id="KW-1133">Transmembrane helix</keyword>
<evidence type="ECO:0000256" key="1">
    <source>
        <dbReference type="ARBA" id="ARBA00012528"/>
    </source>
</evidence>
<comment type="catalytic activity">
    <reaction evidence="2">
        <text>2 GTP = 3',3'-c-di-GMP + 2 diphosphate</text>
        <dbReference type="Rhea" id="RHEA:24898"/>
        <dbReference type="ChEBI" id="CHEBI:33019"/>
        <dbReference type="ChEBI" id="CHEBI:37565"/>
        <dbReference type="ChEBI" id="CHEBI:58805"/>
        <dbReference type="EC" id="2.7.7.65"/>
    </reaction>
</comment>
<feature type="transmembrane region" description="Helical" evidence="3">
    <location>
        <begin position="192"/>
        <end position="214"/>
    </location>
</feature>
<dbReference type="KEGG" id="sphu:SPPYR_0851"/>
<name>A0A1Y5PPS2_9SPHN</name>
<protein>
    <recommendedName>
        <fullName evidence="1">diguanylate cyclase</fullName>
        <ecNumber evidence="1">2.7.7.65</ecNumber>
    </recommendedName>
</protein>
<evidence type="ECO:0000256" key="3">
    <source>
        <dbReference type="SAM" id="Phobius"/>
    </source>
</evidence>
<feature type="transmembrane region" description="Helical" evidence="3">
    <location>
        <begin position="37"/>
        <end position="54"/>
    </location>
</feature>
<evidence type="ECO:0000256" key="2">
    <source>
        <dbReference type="ARBA" id="ARBA00034247"/>
    </source>
</evidence>
<proteinExistence type="predicted"/>
<dbReference type="NCBIfam" id="TIGR00254">
    <property type="entry name" value="GGDEF"/>
    <property type="match status" value="1"/>
</dbReference>
<keyword evidence="3" id="KW-0472">Membrane</keyword>
<reference evidence="5" key="1">
    <citation type="submission" date="2016-03" db="EMBL/GenBank/DDBJ databases">
        <authorList>
            <person name="Ploux O."/>
        </authorList>
    </citation>
    <scope>NUCLEOTIDE SEQUENCE</scope>
    <source>
        <strain evidence="5">UC10</strain>
    </source>
</reference>
<accession>A0A1Y5PPS2</accession>
<dbReference type="EMBL" id="LT598653">
    <property type="protein sequence ID" value="SBV31971.1"/>
    <property type="molecule type" value="Genomic_DNA"/>
</dbReference>
<dbReference type="Gene3D" id="3.30.70.270">
    <property type="match status" value="1"/>
</dbReference>
<dbReference type="PANTHER" id="PTHR45138">
    <property type="entry name" value="REGULATORY COMPONENTS OF SENSORY TRANSDUCTION SYSTEM"/>
    <property type="match status" value="1"/>
</dbReference>
<dbReference type="CDD" id="cd01949">
    <property type="entry name" value="GGDEF"/>
    <property type="match status" value="1"/>
</dbReference>
<dbReference type="InterPro" id="IPR043128">
    <property type="entry name" value="Rev_trsase/Diguanyl_cyclase"/>
</dbReference>
<dbReference type="PANTHER" id="PTHR45138:SF9">
    <property type="entry name" value="DIGUANYLATE CYCLASE DGCM-RELATED"/>
    <property type="match status" value="1"/>
</dbReference>
<organism evidence="5">
    <name type="scientific">uncultured Sphingopyxis sp</name>
    <dbReference type="NCBI Taxonomy" id="310581"/>
    <lineage>
        <taxon>Bacteria</taxon>
        <taxon>Pseudomonadati</taxon>
        <taxon>Pseudomonadota</taxon>
        <taxon>Alphaproteobacteria</taxon>
        <taxon>Sphingomonadales</taxon>
        <taxon>Sphingomonadaceae</taxon>
        <taxon>Sphingopyxis</taxon>
        <taxon>environmental samples</taxon>
    </lineage>
</organism>
<feature type="transmembrane region" description="Helical" evidence="3">
    <location>
        <begin position="150"/>
        <end position="172"/>
    </location>
</feature>
<feature type="transmembrane region" description="Helical" evidence="3">
    <location>
        <begin position="124"/>
        <end position="143"/>
    </location>
</feature>
<dbReference type="InterPro" id="IPR000160">
    <property type="entry name" value="GGDEF_dom"/>
</dbReference>
<feature type="transmembrane region" description="Helical" evidence="3">
    <location>
        <begin position="6"/>
        <end position="30"/>
    </location>
</feature>
<feature type="transmembrane region" description="Helical" evidence="3">
    <location>
        <begin position="66"/>
        <end position="86"/>
    </location>
</feature>
<feature type="transmembrane region" description="Helical" evidence="3">
    <location>
        <begin position="98"/>
        <end position="118"/>
    </location>
</feature>
<dbReference type="SUPFAM" id="SSF55073">
    <property type="entry name" value="Nucleotide cyclase"/>
    <property type="match status" value="1"/>
</dbReference>
<dbReference type="AlphaFoldDB" id="A0A1Y5PPS2"/>
<evidence type="ECO:0000313" key="5">
    <source>
        <dbReference type="EMBL" id="SBV31971.1"/>
    </source>
</evidence>
<feature type="domain" description="GGDEF" evidence="4">
    <location>
        <begin position="252"/>
        <end position="384"/>
    </location>
</feature>
<evidence type="ECO:0000259" key="4">
    <source>
        <dbReference type="PROSITE" id="PS50887"/>
    </source>
</evidence>
<dbReference type="InterPro" id="IPR029787">
    <property type="entry name" value="Nucleotide_cyclase"/>
</dbReference>
<dbReference type="GO" id="GO:0052621">
    <property type="term" value="F:diguanylate cyclase activity"/>
    <property type="evidence" value="ECO:0007669"/>
    <property type="project" value="UniProtKB-EC"/>
</dbReference>
<dbReference type="PROSITE" id="PS50887">
    <property type="entry name" value="GGDEF"/>
    <property type="match status" value="1"/>
</dbReference>
<dbReference type="InterPro" id="IPR050469">
    <property type="entry name" value="Diguanylate_Cyclase"/>
</dbReference>
<dbReference type="EC" id="2.7.7.65" evidence="1"/>
<gene>
    <name evidence="5" type="ORF">SPPYR_0851</name>
</gene>
<dbReference type="Pfam" id="PF00990">
    <property type="entry name" value="GGDEF"/>
    <property type="match status" value="1"/>
</dbReference>
<dbReference type="SMART" id="SM00267">
    <property type="entry name" value="GGDEF"/>
    <property type="match status" value="1"/>
</dbReference>